<dbReference type="GO" id="GO:0003700">
    <property type="term" value="F:DNA-binding transcription factor activity"/>
    <property type="evidence" value="ECO:0007669"/>
    <property type="project" value="TreeGrafter"/>
</dbReference>
<organism evidence="5 6">
    <name type="scientific">Thermomonospora cellulosilytica</name>
    <dbReference type="NCBI Taxonomy" id="1411118"/>
    <lineage>
        <taxon>Bacteria</taxon>
        <taxon>Bacillati</taxon>
        <taxon>Actinomycetota</taxon>
        <taxon>Actinomycetes</taxon>
        <taxon>Streptosporangiales</taxon>
        <taxon>Thermomonosporaceae</taxon>
        <taxon>Thermomonospora</taxon>
    </lineage>
</organism>
<evidence type="ECO:0000256" key="3">
    <source>
        <dbReference type="ARBA" id="ARBA00023163"/>
    </source>
</evidence>
<dbReference type="CDD" id="cd01392">
    <property type="entry name" value="HTH_LacI"/>
    <property type="match status" value="1"/>
</dbReference>
<dbReference type="CDD" id="cd06267">
    <property type="entry name" value="PBP1_LacI_sugar_binding-like"/>
    <property type="match status" value="1"/>
</dbReference>
<dbReference type="Pfam" id="PF13377">
    <property type="entry name" value="Peripla_BP_3"/>
    <property type="match status" value="1"/>
</dbReference>
<dbReference type="Gene3D" id="1.10.260.40">
    <property type="entry name" value="lambda repressor-like DNA-binding domains"/>
    <property type="match status" value="1"/>
</dbReference>
<keyword evidence="6" id="KW-1185">Reference proteome</keyword>
<dbReference type="Gene3D" id="3.40.50.2300">
    <property type="match status" value="2"/>
</dbReference>
<sequence>MDVAPGRRPTIADVARLAGVSTATVSHVLQGRDPERVPQQTRERVHAAMRRLGYAGQPGARSLSRGRADLVVMHVWSQAVLRSGLVAAELTRLGADLREAGYAFMLHGEPALQGLQAARVWAALRPAAVIAETSQFTRAAVEVLHAAGVVPIGLGREPSPLVPTLVLDDSTLGEAAVVHLLTRGCTDLVVLLPRAPGPRMYAEARYRGAERAAARHGVPIRRVTMAGVPAEAAALAREWAGGGRPDGVFAWHDRYAGLMLGALTDAGLRVPDDLALVGAGNEPLCEMLRPRLTSVGVAPAGRGLAHLILAAIENRWDPDQAVFPWTPRIHRRDT</sequence>
<reference evidence="5 6" key="1">
    <citation type="submission" date="2020-08" db="EMBL/GenBank/DDBJ databases">
        <title>Sequencing the genomes of 1000 actinobacteria strains.</title>
        <authorList>
            <person name="Klenk H.-P."/>
        </authorList>
    </citation>
    <scope>NUCLEOTIDE SEQUENCE [LARGE SCALE GENOMIC DNA]</scope>
    <source>
        <strain evidence="5 6">DSM 45823</strain>
    </source>
</reference>
<dbReference type="PRINTS" id="PR00036">
    <property type="entry name" value="HTHLACI"/>
</dbReference>
<proteinExistence type="predicted"/>
<gene>
    <name evidence="5" type="ORF">HNR21_003044</name>
</gene>
<dbReference type="PROSITE" id="PS50932">
    <property type="entry name" value="HTH_LACI_2"/>
    <property type="match status" value="1"/>
</dbReference>
<evidence type="ECO:0000313" key="6">
    <source>
        <dbReference type="Proteomes" id="UP000539313"/>
    </source>
</evidence>
<keyword evidence="1" id="KW-0805">Transcription regulation</keyword>
<dbReference type="EMBL" id="JACJII010000001">
    <property type="protein sequence ID" value="MBA9004162.1"/>
    <property type="molecule type" value="Genomic_DNA"/>
</dbReference>
<name>A0A7W3MYI1_9ACTN</name>
<comment type="caution">
    <text evidence="5">The sequence shown here is derived from an EMBL/GenBank/DDBJ whole genome shotgun (WGS) entry which is preliminary data.</text>
</comment>
<dbReference type="SMART" id="SM00354">
    <property type="entry name" value="HTH_LACI"/>
    <property type="match status" value="1"/>
</dbReference>
<dbReference type="RefSeq" id="WP_182705727.1">
    <property type="nucleotide sequence ID" value="NZ_JACJII010000001.1"/>
</dbReference>
<dbReference type="SUPFAM" id="SSF47413">
    <property type="entry name" value="lambda repressor-like DNA-binding domains"/>
    <property type="match status" value="1"/>
</dbReference>
<dbReference type="Proteomes" id="UP000539313">
    <property type="component" value="Unassembled WGS sequence"/>
</dbReference>
<accession>A0A7W3MYI1</accession>
<dbReference type="AlphaFoldDB" id="A0A7W3MYI1"/>
<evidence type="ECO:0000259" key="4">
    <source>
        <dbReference type="PROSITE" id="PS50932"/>
    </source>
</evidence>
<dbReference type="InterPro" id="IPR028082">
    <property type="entry name" value="Peripla_BP_I"/>
</dbReference>
<feature type="domain" description="HTH lacI-type" evidence="4">
    <location>
        <begin position="9"/>
        <end position="65"/>
    </location>
</feature>
<dbReference type="Pfam" id="PF00356">
    <property type="entry name" value="LacI"/>
    <property type="match status" value="1"/>
</dbReference>
<keyword evidence="3" id="KW-0804">Transcription</keyword>
<dbReference type="InterPro" id="IPR046335">
    <property type="entry name" value="LacI/GalR-like_sensor"/>
</dbReference>
<dbReference type="SUPFAM" id="SSF53822">
    <property type="entry name" value="Periplasmic binding protein-like I"/>
    <property type="match status" value="1"/>
</dbReference>
<evidence type="ECO:0000313" key="5">
    <source>
        <dbReference type="EMBL" id="MBA9004162.1"/>
    </source>
</evidence>
<dbReference type="InterPro" id="IPR010982">
    <property type="entry name" value="Lambda_DNA-bd_dom_sf"/>
</dbReference>
<dbReference type="GO" id="GO:0000976">
    <property type="term" value="F:transcription cis-regulatory region binding"/>
    <property type="evidence" value="ECO:0007669"/>
    <property type="project" value="TreeGrafter"/>
</dbReference>
<dbReference type="PANTHER" id="PTHR30146:SF153">
    <property type="entry name" value="LACTOSE OPERON REPRESSOR"/>
    <property type="match status" value="1"/>
</dbReference>
<dbReference type="InterPro" id="IPR000843">
    <property type="entry name" value="HTH_LacI"/>
</dbReference>
<evidence type="ECO:0000256" key="2">
    <source>
        <dbReference type="ARBA" id="ARBA00023125"/>
    </source>
</evidence>
<protein>
    <submittedName>
        <fullName evidence="5">DNA-binding LacI/PurR family transcriptional regulator</fullName>
    </submittedName>
</protein>
<evidence type="ECO:0000256" key="1">
    <source>
        <dbReference type="ARBA" id="ARBA00023015"/>
    </source>
</evidence>
<dbReference type="PROSITE" id="PS00356">
    <property type="entry name" value="HTH_LACI_1"/>
    <property type="match status" value="1"/>
</dbReference>
<dbReference type="PANTHER" id="PTHR30146">
    <property type="entry name" value="LACI-RELATED TRANSCRIPTIONAL REPRESSOR"/>
    <property type="match status" value="1"/>
</dbReference>
<keyword evidence="2 5" id="KW-0238">DNA-binding</keyword>